<keyword evidence="1" id="KW-0732">Signal</keyword>
<protein>
    <submittedName>
        <fullName evidence="2">Uncharacterized protein</fullName>
    </submittedName>
</protein>
<evidence type="ECO:0000256" key="1">
    <source>
        <dbReference type="SAM" id="SignalP"/>
    </source>
</evidence>
<evidence type="ECO:0000313" key="3">
    <source>
        <dbReference type="Proteomes" id="UP000318571"/>
    </source>
</evidence>
<sequence length="195" mass="21559">MKTLGFCILFFYLLRLGLTLKCNLTDDCQKCTQNPLCVFRIRDGIVQCTTKDEQLNVSHSLADETEIRSLSVKVVDEAMCSLTLEAFFQAIGNEGKSEQDPNDIETTWLGSVPEAVNVTDDFYQPDTSEGMYKALKDAETNFSTTPPRSLFPEGSQAADGRNVCASSLNDADGWCDLLEILEEPPPTQTSVHCTL</sequence>
<feature type="non-terminal residue" evidence="2">
    <location>
        <position position="195"/>
    </location>
</feature>
<dbReference type="EMBL" id="VCGU01000005">
    <property type="protein sequence ID" value="TRY75102.1"/>
    <property type="molecule type" value="Genomic_DNA"/>
</dbReference>
<comment type="caution">
    <text evidence="2">The sequence shown here is derived from an EMBL/GenBank/DDBJ whole genome shotgun (WGS) entry which is preliminary data.</text>
</comment>
<organism evidence="2 3">
    <name type="scientific">Tigriopus californicus</name>
    <name type="common">Marine copepod</name>
    <dbReference type="NCBI Taxonomy" id="6832"/>
    <lineage>
        <taxon>Eukaryota</taxon>
        <taxon>Metazoa</taxon>
        <taxon>Ecdysozoa</taxon>
        <taxon>Arthropoda</taxon>
        <taxon>Crustacea</taxon>
        <taxon>Multicrustacea</taxon>
        <taxon>Hexanauplia</taxon>
        <taxon>Copepoda</taxon>
        <taxon>Harpacticoida</taxon>
        <taxon>Harpacticidae</taxon>
        <taxon>Tigriopus</taxon>
    </lineage>
</organism>
<accession>A0A553PBP1</accession>
<gene>
    <name evidence="2" type="ORF">TCAL_09358</name>
</gene>
<dbReference type="AlphaFoldDB" id="A0A553PBP1"/>
<reference evidence="2 3" key="1">
    <citation type="journal article" date="2018" name="Nat. Ecol. Evol.">
        <title>Genomic signatures of mitonuclear coevolution across populations of Tigriopus californicus.</title>
        <authorList>
            <person name="Barreto F.S."/>
            <person name="Watson E.T."/>
            <person name="Lima T.G."/>
            <person name="Willett C.S."/>
            <person name="Edmands S."/>
            <person name="Li W."/>
            <person name="Burton R.S."/>
        </authorList>
    </citation>
    <scope>NUCLEOTIDE SEQUENCE [LARGE SCALE GENOMIC DNA]</scope>
    <source>
        <strain evidence="2 3">San Diego</strain>
    </source>
</reference>
<evidence type="ECO:0000313" key="2">
    <source>
        <dbReference type="EMBL" id="TRY75102.1"/>
    </source>
</evidence>
<feature type="signal peptide" evidence="1">
    <location>
        <begin position="1"/>
        <end position="19"/>
    </location>
</feature>
<feature type="chain" id="PRO_5021988594" evidence="1">
    <location>
        <begin position="20"/>
        <end position="195"/>
    </location>
</feature>
<name>A0A553PBP1_TIGCA</name>
<dbReference type="Proteomes" id="UP000318571">
    <property type="component" value="Chromosome 2"/>
</dbReference>
<proteinExistence type="predicted"/>
<keyword evidence="3" id="KW-1185">Reference proteome</keyword>